<keyword evidence="4" id="KW-0539">Nucleus</keyword>
<accession>A0A8B9H6K9</accession>
<feature type="region of interest" description="Disordered" evidence="5">
    <location>
        <begin position="638"/>
        <end position="668"/>
    </location>
</feature>
<evidence type="ECO:0000313" key="6">
    <source>
        <dbReference type="Ensembl" id="ENSAMXP00005008968.1"/>
    </source>
</evidence>
<evidence type="ECO:0000256" key="4">
    <source>
        <dbReference type="ARBA" id="ARBA00023242"/>
    </source>
</evidence>
<feature type="compositionally biased region" description="Acidic residues" evidence="5">
    <location>
        <begin position="379"/>
        <end position="410"/>
    </location>
</feature>
<evidence type="ECO:0000256" key="5">
    <source>
        <dbReference type="SAM" id="MobiDB-lite"/>
    </source>
</evidence>
<feature type="compositionally biased region" description="Polar residues" evidence="5">
    <location>
        <begin position="477"/>
        <end position="492"/>
    </location>
</feature>
<dbReference type="Ensembl" id="ENSAMXT00005010005.1">
    <property type="protein sequence ID" value="ENSAMXP00005008968.1"/>
    <property type="gene ID" value="ENSAMXG00005005107.1"/>
</dbReference>
<comment type="subcellular location">
    <subcellularLocation>
        <location evidence="1">Nucleus</location>
        <location evidence="1">Nucleolus</location>
    </subcellularLocation>
</comment>
<feature type="compositionally biased region" description="Basic and acidic residues" evidence="5">
    <location>
        <begin position="737"/>
        <end position="762"/>
    </location>
</feature>
<feature type="region of interest" description="Disordered" evidence="5">
    <location>
        <begin position="334"/>
        <end position="560"/>
    </location>
</feature>
<feature type="region of interest" description="Disordered" evidence="5">
    <location>
        <begin position="1"/>
        <end position="54"/>
    </location>
</feature>
<feature type="region of interest" description="Disordered" evidence="5">
    <location>
        <begin position="737"/>
        <end position="790"/>
    </location>
</feature>
<reference evidence="6" key="1">
    <citation type="submission" date="2025-08" db="UniProtKB">
        <authorList>
            <consortium name="Ensembl"/>
        </authorList>
    </citation>
    <scope>IDENTIFICATION</scope>
</reference>
<proteinExistence type="inferred from homology"/>
<feature type="compositionally biased region" description="Basic and acidic residues" evidence="5">
    <location>
        <begin position="411"/>
        <end position="425"/>
    </location>
</feature>
<evidence type="ECO:0000313" key="7">
    <source>
        <dbReference type="Proteomes" id="UP000694621"/>
    </source>
</evidence>
<dbReference type="PANTHER" id="PTHR14150:SF12">
    <property type="entry name" value="U3 SMALL NUCLEOLAR RNA-ASSOCIATED PROTEIN 14 HOMOLOG A"/>
    <property type="match status" value="1"/>
</dbReference>
<sequence>SLFFSPSRSKSSVEAAPAVMAAEDNDEELSSLEDENVISASEDEEGSEDERKHTKLLEAISSLGGRRRMKQTERSEASLQVSEFSVAADGAGEKVELSDLLGTMEKTPGAPNKTKKQLKNLQNRKDTLELPLSKQETEKVFIIIIIYVPTKPNNLSFQVILPLFREDEKRGEKLARTPLEQEIFSLLHSNSQPIHDPVLTPVEEASIKAMSLEEAKIRRAELQKARALQSYYEAKARRESKIKSKLYHRVQKKAKRRDFLKQFEEMVKTDPDAALEELKRMELSRMQERMTLKHQNSGKWAKAKAIMAKYDHSARKAMQEQLEINKDLTQKLAVPSEDEDEEKNGDEEAGALPDFVNDPEPILDPVNPWMRGKLSKEEPEPEVEASTEARDEDLEVQQQQEEEEEEENEEEKLLREFERKRKLREDEDDDLVPVSAEDGSKITDNNDEDKDDKVDEDDKDEEEEEEEEEEAEEVVSEFNSLFNRLMKSNTTPAVPDQNEGEELLDEGLVRVQTMEDLEALRKDRTNEANQEASVPATDTPTAPESASEPPNKKKRRRKEIDLKKVLTKQATVVKVPLAPTVLEEEEEEEVHTEQAAIIKEAFAGDDVISDFLKDKRKQEEAGRPKVVDLTLPGWGEWGGLGLKPSKNKRRKFRKKVAPPPPRQDKKLPAVIISEKRDASVAAHQVSQLPFPFQNPTQFESCVRTPIGQTWNTQTTVRKLTAPRVVTKMGAIIEPMSREDLVPKQKSNEAKRGAAILLEEKRERGKKKGSGGKRALQQKKKKMQKQKKTKE</sequence>
<organism evidence="6 7">
    <name type="scientific">Astyanax mexicanus</name>
    <name type="common">Blind cave fish</name>
    <name type="synonym">Astyanax fasciatus mexicanus</name>
    <dbReference type="NCBI Taxonomy" id="7994"/>
    <lineage>
        <taxon>Eukaryota</taxon>
        <taxon>Metazoa</taxon>
        <taxon>Chordata</taxon>
        <taxon>Craniata</taxon>
        <taxon>Vertebrata</taxon>
        <taxon>Euteleostomi</taxon>
        <taxon>Actinopterygii</taxon>
        <taxon>Neopterygii</taxon>
        <taxon>Teleostei</taxon>
        <taxon>Ostariophysi</taxon>
        <taxon>Characiformes</taxon>
        <taxon>Characoidei</taxon>
        <taxon>Acestrorhamphidae</taxon>
        <taxon>Acestrorhamphinae</taxon>
        <taxon>Astyanax</taxon>
    </lineage>
</organism>
<feature type="compositionally biased region" description="Basic residues" evidence="5">
    <location>
        <begin position="645"/>
        <end position="656"/>
    </location>
</feature>
<feature type="compositionally biased region" description="Basic residues" evidence="5">
    <location>
        <begin position="763"/>
        <end position="790"/>
    </location>
</feature>
<dbReference type="GO" id="GO:0006364">
    <property type="term" value="P:rRNA processing"/>
    <property type="evidence" value="ECO:0007669"/>
    <property type="project" value="InterPro"/>
</dbReference>
<evidence type="ECO:0000256" key="1">
    <source>
        <dbReference type="ARBA" id="ARBA00004604"/>
    </source>
</evidence>
<dbReference type="AlphaFoldDB" id="A0A8B9H6K9"/>
<dbReference type="InterPro" id="IPR006709">
    <property type="entry name" value="SSU_processome_Utp14"/>
</dbReference>
<comment type="similarity">
    <text evidence="2">Belongs to the UTP14 family.</text>
</comment>
<protein>
    <submittedName>
        <fullName evidence="6">UTP14C small subunit processome component</fullName>
    </submittedName>
</protein>
<name>A0A8B9H6K9_ASTMX</name>
<dbReference type="GO" id="GO:0032040">
    <property type="term" value="C:small-subunit processome"/>
    <property type="evidence" value="ECO:0007669"/>
    <property type="project" value="InterPro"/>
</dbReference>
<dbReference type="Proteomes" id="UP000694621">
    <property type="component" value="Unplaced"/>
</dbReference>
<evidence type="ECO:0000256" key="3">
    <source>
        <dbReference type="ARBA" id="ARBA00022553"/>
    </source>
</evidence>
<feature type="compositionally biased region" description="Acidic residues" evidence="5">
    <location>
        <begin position="336"/>
        <end position="349"/>
    </location>
</feature>
<evidence type="ECO:0000256" key="2">
    <source>
        <dbReference type="ARBA" id="ARBA00007774"/>
    </source>
</evidence>
<keyword evidence="3" id="KW-0597">Phosphoprotein</keyword>
<feature type="compositionally biased region" description="Acidic residues" evidence="5">
    <location>
        <begin position="445"/>
        <end position="475"/>
    </location>
</feature>
<dbReference type="PANTHER" id="PTHR14150">
    <property type="entry name" value="U3 SMALL NUCLEOLAR RNA-ASSOCIATED PROTEIN 14"/>
    <property type="match status" value="1"/>
</dbReference>
<dbReference type="Pfam" id="PF04615">
    <property type="entry name" value="Utp14"/>
    <property type="match status" value="2"/>
</dbReference>
<feature type="compositionally biased region" description="Acidic residues" evidence="5">
    <location>
        <begin position="23"/>
        <end position="48"/>
    </location>
</feature>
<feature type="compositionally biased region" description="Polar residues" evidence="5">
    <location>
        <begin position="527"/>
        <end position="544"/>
    </location>
</feature>
<feature type="compositionally biased region" description="Low complexity" evidence="5">
    <location>
        <begin position="1"/>
        <end position="12"/>
    </location>
</feature>